<keyword evidence="1" id="KW-1185">Reference proteome</keyword>
<organism evidence="1 2">
    <name type="scientific">Romanomermis culicivorax</name>
    <name type="common">Nematode worm</name>
    <dbReference type="NCBI Taxonomy" id="13658"/>
    <lineage>
        <taxon>Eukaryota</taxon>
        <taxon>Metazoa</taxon>
        <taxon>Ecdysozoa</taxon>
        <taxon>Nematoda</taxon>
        <taxon>Enoplea</taxon>
        <taxon>Dorylaimia</taxon>
        <taxon>Mermithida</taxon>
        <taxon>Mermithoidea</taxon>
        <taxon>Mermithidae</taxon>
        <taxon>Romanomermis</taxon>
    </lineage>
</organism>
<evidence type="ECO:0000313" key="1">
    <source>
        <dbReference type="Proteomes" id="UP000887565"/>
    </source>
</evidence>
<proteinExistence type="predicted"/>
<reference evidence="2" key="1">
    <citation type="submission" date="2022-11" db="UniProtKB">
        <authorList>
            <consortium name="WormBaseParasite"/>
        </authorList>
    </citation>
    <scope>IDENTIFICATION</scope>
</reference>
<evidence type="ECO:0000313" key="2">
    <source>
        <dbReference type="WBParaSite" id="nRc.2.0.1.t18519-RA"/>
    </source>
</evidence>
<name>A0A915IWQ9_ROMCU</name>
<dbReference type="Proteomes" id="UP000887565">
    <property type="component" value="Unplaced"/>
</dbReference>
<protein>
    <submittedName>
        <fullName evidence="2">Uncharacterized protein</fullName>
    </submittedName>
</protein>
<sequence>MTPTNISIKTYLDKAADASKRCFNQKANKWKINVKELVLLTNISGATAQLMDVQQQQPRTSTAQLDKHGQPIHKPARYEHYIKGKTQQQEEVET</sequence>
<dbReference type="WBParaSite" id="nRc.2.0.1.t18519-RA">
    <property type="protein sequence ID" value="nRc.2.0.1.t18519-RA"/>
    <property type="gene ID" value="nRc.2.0.1.g18519"/>
</dbReference>
<dbReference type="AlphaFoldDB" id="A0A915IWQ9"/>
<accession>A0A915IWQ9</accession>